<sequence length="482" mass="51566">MRPQSHTPRPPPRHRFSTRGEKKRPNGQKRDTGQKHRAQTRAKKKKETMTSCGAADALGDRPERRSPFTRLPYEIVVVVVGCLCLRDTAAAAASGALLAVAAREALDKRLASALVAAGINLHGNGGGDVLAHYAAMHDAIAYDDPVTVAAVLRAGVITSPDEPMPPIEIVSPWVASVAAVFALTGDHHACAAPPSGPTRFMTCRMPDRRGTVSYQLDDDLGSARVSAVFLPRGPLQQTPLVKAVRCASRRVVRTLLAAGARPHPSPETLLACAMDRLVDDAVLVVRRRREGVGVRADDLWDASQRRAIDGPGIVDDLLAAFARTSSPLGPLDINPLSCLRGALYWAKKAYPWNQLEEPTDGPLSRFARALSALLAAGYSPDERVSLIPQDRDMYGHLADGTGSARGDPTTCSADSLTDPFKRRRKVVDITEREAAAATRADCERSHPGLTKYASTRVFPLGLAAVCAAYDAVPRSDDGGGPL</sequence>
<dbReference type="KEGG" id="vg:34568039"/>
<feature type="compositionally biased region" description="Basic residues" evidence="1">
    <location>
        <begin position="35"/>
        <end position="46"/>
    </location>
</feature>
<organism evidence="2 3">
    <name type="scientific">Pandoravirus dulcis</name>
    <dbReference type="NCBI Taxonomy" id="1349409"/>
    <lineage>
        <taxon>Viruses</taxon>
        <taxon>Pandoravirus</taxon>
    </lineage>
</organism>
<feature type="compositionally biased region" description="Basic and acidic residues" evidence="1">
    <location>
        <begin position="18"/>
        <end position="34"/>
    </location>
</feature>
<feature type="region of interest" description="Disordered" evidence="1">
    <location>
        <begin position="1"/>
        <end position="64"/>
    </location>
</feature>
<evidence type="ECO:0000313" key="2">
    <source>
        <dbReference type="EMBL" id="ATE82536.1"/>
    </source>
</evidence>
<dbReference type="Proteomes" id="UP000201566">
    <property type="component" value="Segment"/>
</dbReference>
<proteinExistence type="predicted"/>
<dbReference type="RefSeq" id="YP_009430245.1">
    <property type="nucleotide sequence ID" value="NC_021858.1"/>
</dbReference>
<protein>
    <submittedName>
        <fullName evidence="2">Uncharacterized protein</fullName>
    </submittedName>
</protein>
<dbReference type="EMBL" id="KC977570">
    <property type="protein sequence ID" value="ATE82536.1"/>
    <property type="molecule type" value="Genomic_DNA"/>
</dbReference>
<reference evidence="2 3" key="1">
    <citation type="journal article" date="2013" name="Science">
        <title>Pandoraviruses: amoeba viruses with genomes up to 2.5 Mb reaching that of parasitic eukaryotes.</title>
        <authorList>
            <person name="Philippe N."/>
            <person name="Legendre M."/>
            <person name="Doutre G."/>
            <person name="Coute Y."/>
            <person name="Poirot O."/>
            <person name="Lescot M."/>
            <person name="Arslan D."/>
            <person name="Seltzer V."/>
            <person name="Bertaux L."/>
            <person name="Bruley C."/>
            <person name="Garin J."/>
            <person name="Claverie J.M."/>
            <person name="Abergel C."/>
        </authorList>
    </citation>
    <scope>NUCLEOTIDE SEQUENCE [LARGE SCALE GENOMIC DNA]</scope>
    <source>
        <strain evidence="2">Melbourne</strain>
    </source>
</reference>
<accession>A0A291AUD5</accession>
<evidence type="ECO:0000313" key="3">
    <source>
        <dbReference type="Proteomes" id="UP000201566"/>
    </source>
</evidence>
<name>A0A291AUD5_9VIRU</name>
<dbReference type="GeneID" id="34568039"/>
<gene>
    <name evidence="2" type="ORF">pdul_cds_656</name>
</gene>
<evidence type="ECO:0000256" key="1">
    <source>
        <dbReference type="SAM" id="MobiDB-lite"/>
    </source>
</evidence>